<protein>
    <submittedName>
        <fullName evidence="2">Outer membrane protein with beta-barrel domain</fullName>
    </submittedName>
</protein>
<feature type="domain" description="Outer membrane protein beta-barrel" evidence="1">
    <location>
        <begin position="110"/>
        <end position="227"/>
    </location>
</feature>
<evidence type="ECO:0000259" key="1">
    <source>
        <dbReference type="Pfam" id="PF13568"/>
    </source>
</evidence>
<proteinExistence type="predicted"/>
<gene>
    <name evidence="2" type="ORF">IQ13_1224</name>
</gene>
<dbReference type="Proteomes" id="UP000316167">
    <property type="component" value="Unassembled WGS sequence"/>
</dbReference>
<dbReference type="AlphaFoldDB" id="A0A562SPI8"/>
<evidence type="ECO:0000313" key="2">
    <source>
        <dbReference type="EMBL" id="TWI83118.1"/>
    </source>
</evidence>
<name>A0A562SPI8_9BACT</name>
<dbReference type="EMBL" id="VLLE01000003">
    <property type="protein sequence ID" value="TWI83118.1"/>
    <property type="molecule type" value="Genomic_DNA"/>
</dbReference>
<organism evidence="2 3">
    <name type="scientific">Lacibacter cauensis</name>
    <dbReference type="NCBI Taxonomy" id="510947"/>
    <lineage>
        <taxon>Bacteria</taxon>
        <taxon>Pseudomonadati</taxon>
        <taxon>Bacteroidota</taxon>
        <taxon>Chitinophagia</taxon>
        <taxon>Chitinophagales</taxon>
        <taxon>Chitinophagaceae</taxon>
        <taxon>Lacibacter</taxon>
    </lineage>
</organism>
<comment type="caution">
    <text evidence="2">The sequence shown here is derived from an EMBL/GenBank/DDBJ whole genome shotgun (WGS) entry which is preliminary data.</text>
</comment>
<dbReference type="InterPro" id="IPR025665">
    <property type="entry name" value="Beta-barrel_OMP_2"/>
</dbReference>
<keyword evidence="3" id="KW-1185">Reference proteome</keyword>
<accession>A0A562SPI8</accession>
<evidence type="ECO:0000313" key="3">
    <source>
        <dbReference type="Proteomes" id="UP000316167"/>
    </source>
</evidence>
<sequence length="269" mass="29901">MVGIAANKAASIFAPHQIKRLLLITVISTASDLNFMQKIFLTLTCLFVFSFVLAQKKQPVFVKASFGSSNIHYYNKADSKFAYGLELETLLPLIPGNSNASRLLLAPHAGIVSTGYDANRKMMLIKPFQRHFRMYNFTAHLPLTIASKNFNREDGVAVGAGPYVHYALFGRYKNTEDYPDTKESIQFGEKASDDRSRIDYGLGLKLMLRMKGGMFGFQYNYGLNNLIPADRADATPQTYVGSTSTGTLTFSGPAKMATRSFLFSMSFEL</sequence>
<dbReference type="Pfam" id="PF13568">
    <property type="entry name" value="OMP_b-brl_2"/>
    <property type="match status" value="1"/>
</dbReference>
<reference evidence="2 3" key="1">
    <citation type="journal article" date="2015" name="Stand. Genomic Sci.">
        <title>Genomic Encyclopedia of Bacterial and Archaeal Type Strains, Phase III: the genomes of soil and plant-associated and newly described type strains.</title>
        <authorList>
            <person name="Whitman W.B."/>
            <person name="Woyke T."/>
            <person name="Klenk H.P."/>
            <person name="Zhou Y."/>
            <person name="Lilburn T.G."/>
            <person name="Beck B.J."/>
            <person name="De Vos P."/>
            <person name="Vandamme P."/>
            <person name="Eisen J.A."/>
            <person name="Garrity G."/>
            <person name="Hugenholtz P."/>
            <person name="Kyrpides N.C."/>
        </authorList>
    </citation>
    <scope>NUCLEOTIDE SEQUENCE [LARGE SCALE GENOMIC DNA]</scope>
    <source>
        <strain evidence="2 3">CGMCC 1.7271</strain>
    </source>
</reference>